<dbReference type="PANTHER" id="PTHR48111">
    <property type="entry name" value="REGULATOR OF RPOS"/>
    <property type="match status" value="1"/>
</dbReference>
<dbReference type="InterPro" id="IPR016032">
    <property type="entry name" value="Sig_transdc_resp-reg_C-effctor"/>
</dbReference>
<dbReference type="OrthoDB" id="9802426at2"/>
<keyword evidence="1 6" id="KW-0597">Phosphoprotein</keyword>
<evidence type="ECO:0000256" key="5">
    <source>
        <dbReference type="ARBA" id="ARBA00023163"/>
    </source>
</evidence>
<dbReference type="Pfam" id="PF00072">
    <property type="entry name" value="Response_reg"/>
    <property type="match status" value="1"/>
</dbReference>
<keyword evidence="3" id="KW-0805">Transcription regulation</keyword>
<dbReference type="InterPro" id="IPR001867">
    <property type="entry name" value="OmpR/PhoB-type_DNA-bd"/>
</dbReference>
<accession>A0A5Q0BPS9</accession>
<dbReference type="SMART" id="SM00862">
    <property type="entry name" value="Trans_reg_C"/>
    <property type="match status" value="1"/>
</dbReference>
<keyword evidence="11" id="KW-1185">Reference proteome</keyword>
<dbReference type="SUPFAM" id="SSF46894">
    <property type="entry name" value="C-terminal effector domain of the bipartite response regulators"/>
    <property type="match status" value="1"/>
</dbReference>
<dbReference type="Pfam" id="PF00486">
    <property type="entry name" value="Trans_reg_C"/>
    <property type="match status" value="1"/>
</dbReference>
<name>A0A5Q0BPS9_9GAMM</name>
<dbReference type="Gene3D" id="6.10.250.690">
    <property type="match status" value="1"/>
</dbReference>
<evidence type="ECO:0000313" key="10">
    <source>
        <dbReference type="EMBL" id="QFY44087.1"/>
    </source>
</evidence>
<gene>
    <name evidence="10" type="ORF">F6R98_16810</name>
</gene>
<feature type="domain" description="Response regulatory" evidence="8">
    <location>
        <begin position="3"/>
        <end position="116"/>
    </location>
</feature>
<dbReference type="Gene3D" id="1.10.10.10">
    <property type="entry name" value="Winged helix-like DNA-binding domain superfamily/Winged helix DNA-binding domain"/>
    <property type="match status" value="1"/>
</dbReference>
<evidence type="ECO:0000256" key="1">
    <source>
        <dbReference type="ARBA" id="ARBA00022553"/>
    </source>
</evidence>
<dbReference type="PANTHER" id="PTHR48111:SF4">
    <property type="entry name" value="DNA-BINDING DUAL TRANSCRIPTIONAL REGULATOR OMPR"/>
    <property type="match status" value="1"/>
</dbReference>
<dbReference type="GO" id="GO:0005829">
    <property type="term" value="C:cytosol"/>
    <property type="evidence" value="ECO:0007669"/>
    <property type="project" value="TreeGrafter"/>
</dbReference>
<dbReference type="FunCoup" id="A0A5Q0BPS9">
    <property type="interactions" value="313"/>
</dbReference>
<feature type="modified residue" description="4-aspartylphosphate" evidence="6">
    <location>
        <position position="52"/>
    </location>
</feature>
<keyword evidence="4 7" id="KW-0238">DNA-binding</keyword>
<dbReference type="RefSeq" id="WP_153250055.1">
    <property type="nucleotide sequence ID" value="NZ_CP044205.1"/>
</dbReference>
<sequence>MPSILLIDDDERLAELLGRYFTKHGLMLDFALRPSVGLARLSSGGYDLVILDVMLPEKDGFEVCRDIRVNSDVPIIMLTARGEVMDRVVGLELGADDYLPKPFEPRELVARIQRILKRSARNGGGNVLKFGALTIDTELQSAALSGENLSLTSMEYRLLTLLATRPGKTFSRDEILNQLKGIETEIFSRSVDILVSRLRQKLRPGDFIRTVRSNGYCFLGKSE</sequence>
<evidence type="ECO:0000313" key="11">
    <source>
        <dbReference type="Proteomes" id="UP000325755"/>
    </source>
</evidence>
<evidence type="ECO:0000256" key="2">
    <source>
        <dbReference type="ARBA" id="ARBA00023012"/>
    </source>
</evidence>
<proteinExistence type="predicted"/>
<organism evidence="10 11">
    <name type="scientific">Candidatus Methylospira mobilis</name>
    <dbReference type="NCBI Taxonomy" id="1808979"/>
    <lineage>
        <taxon>Bacteria</taxon>
        <taxon>Pseudomonadati</taxon>
        <taxon>Pseudomonadota</taxon>
        <taxon>Gammaproteobacteria</taxon>
        <taxon>Methylococcales</taxon>
        <taxon>Methylococcaceae</taxon>
        <taxon>Candidatus Methylospira</taxon>
    </lineage>
</organism>
<evidence type="ECO:0000256" key="3">
    <source>
        <dbReference type="ARBA" id="ARBA00023015"/>
    </source>
</evidence>
<evidence type="ECO:0000256" key="6">
    <source>
        <dbReference type="PROSITE-ProRule" id="PRU00169"/>
    </source>
</evidence>
<feature type="DNA-binding region" description="OmpR/PhoB-type" evidence="7">
    <location>
        <begin position="125"/>
        <end position="220"/>
    </location>
</feature>
<dbReference type="InParanoid" id="A0A5Q0BPS9"/>
<evidence type="ECO:0000256" key="7">
    <source>
        <dbReference type="PROSITE-ProRule" id="PRU01091"/>
    </source>
</evidence>
<dbReference type="AlphaFoldDB" id="A0A5Q0BPS9"/>
<evidence type="ECO:0000259" key="9">
    <source>
        <dbReference type="PROSITE" id="PS51755"/>
    </source>
</evidence>
<dbReference type="FunFam" id="3.40.50.2300:FF:000001">
    <property type="entry name" value="DNA-binding response regulator PhoB"/>
    <property type="match status" value="1"/>
</dbReference>
<dbReference type="EMBL" id="CP044205">
    <property type="protein sequence ID" value="QFY44087.1"/>
    <property type="molecule type" value="Genomic_DNA"/>
</dbReference>
<dbReference type="Proteomes" id="UP000325755">
    <property type="component" value="Chromosome"/>
</dbReference>
<dbReference type="PROSITE" id="PS50110">
    <property type="entry name" value="RESPONSE_REGULATORY"/>
    <property type="match status" value="1"/>
</dbReference>
<dbReference type="CDD" id="cd00383">
    <property type="entry name" value="trans_reg_C"/>
    <property type="match status" value="1"/>
</dbReference>
<evidence type="ECO:0000256" key="4">
    <source>
        <dbReference type="ARBA" id="ARBA00023125"/>
    </source>
</evidence>
<keyword evidence="5" id="KW-0804">Transcription</keyword>
<keyword evidence="2" id="KW-0902">Two-component regulatory system</keyword>
<dbReference type="SUPFAM" id="SSF52172">
    <property type="entry name" value="CheY-like"/>
    <property type="match status" value="1"/>
</dbReference>
<dbReference type="GO" id="GO:0000156">
    <property type="term" value="F:phosphorelay response regulator activity"/>
    <property type="evidence" value="ECO:0007669"/>
    <property type="project" value="TreeGrafter"/>
</dbReference>
<dbReference type="Gene3D" id="3.40.50.2300">
    <property type="match status" value="1"/>
</dbReference>
<reference evidence="10 11" key="1">
    <citation type="submission" date="2019-09" db="EMBL/GenBank/DDBJ databases">
        <title>Ecophysiology of the spiral-shaped methanotroph Methylospira mobilis as revealed by the complete genome sequence.</title>
        <authorList>
            <person name="Oshkin I.Y."/>
            <person name="Dedysh S.N."/>
            <person name="Miroshnikov K."/>
            <person name="Danilova O.V."/>
            <person name="Hakobyan A."/>
            <person name="Liesack W."/>
        </authorList>
    </citation>
    <scope>NUCLEOTIDE SEQUENCE [LARGE SCALE GENOMIC DNA]</scope>
    <source>
        <strain evidence="10 11">Shm1</strain>
    </source>
</reference>
<dbReference type="PROSITE" id="PS51755">
    <property type="entry name" value="OMPR_PHOB"/>
    <property type="match status" value="1"/>
</dbReference>
<feature type="domain" description="OmpR/PhoB-type" evidence="9">
    <location>
        <begin position="125"/>
        <end position="220"/>
    </location>
</feature>
<dbReference type="GO" id="GO:0000976">
    <property type="term" value="F:transcription cis-regulatory region binding"/>
    <property type="evidence" value="ECO:0007669"/>
    <property type="project" value="TreeGrafter"/>
</dbReference>
<dbReference type="InterPro" id="IPR001789">
    <property type="entry name" value="Sig_transdc_resp-reg_receiver"/>
</dbReference>
<dbReference type="SMART" id="SM00448">
    <property type="entry name" value="REC"/>
    <property type="match status" value="1"/>
</dbReference>
<dbReference type="InterPro" id="IPR039420">
    <property type="entry name" value="WalR-like"/>
</dbReference>
<dbReference type="GO" id="GO:0032993">
    <property type="term" value="C:protein-DNA complex"/>
    <property type="evidence" value="ECO:0007669"/>
    <property type="project" value="TreeGrafter"/>
</dbReference>
<evidence type="ECO:0000259" key="8">
    <source>
        <dbReference type="PROSITE" id="PS50110"/>
    </source>
</evidence>
<dbReference type="KEGG" id="mmob:F6R98_16810"/>
<dbReference type="InterPro" id="IPR036388">
    <property type="entry name" value="WH-like_DNA-bd_sf"/>
</dbReference>
<dbReference type="GO" id="GO:0006355">
    <property type="term" value="P:regulation of DNA-templated transcription"/>
    <property type="evidence" value="ECO:0007669"/>
    <property type="project" value="InterPro"/>
</dbReference>
<dbReference type="InterPro" id="IPR011006">
    <property type="entry name" value="CheY-like_superfamily"/>
</dbReference>
<protein>
    <submittedName>
        <fullName evidence="10">Response regulator transcription factor</fullName>
    </submittedName>
</protein>